<comment type="caution">
    <text evidence="1">The sequence shown here is derived from an EMBL/GenBank/DDBJ whole genome shotgun (WGS) entry which is preliminary data.</text>
</comment>
<reference evidence="1" key="1">
    <citation type="submission" date="2020-05" db="EMBL/GenBank/DDBJ databases">
        <title>Large-scale comparative analyses of tick genomes elucidate their genetic diversity and vector capacities.</title>
        <authorList>
            <person name="Jia N."/>
            <person name="Wang J."/>
            <person name="Shi W."/>
            <person name="Du L."/>
            <person name="Sun Y."/>
            <person name="Zhan W."/>
            <person name="Jiang J."/>
            <person name="Wang Q."/>
            <person name="Zhang B."/>
            <person name="Ji P."/>
            <person name="Sakyi L.B."/>
            <person name="Cui X."/>
            <person name="Yuan T."/>
            <person name="Jiang B."/>
            <person name="Yang W."/>
            <person name="Lam T.T.-Y."/>
            <person name="Chang Q."/>
            <person name="Ding S."/>
            <person name="Wang X."/>
            <person name="Zhu J."/>
            <person name="Ruan X."/>
            <person name="Zhao L."/>
            <person name="Wei J."/>
            <person name="Que T."/>
            <person name="Du C."/>
            <person name="Cheng J."/>
            <person name="Dai P."/>
            <person name="Han X."/>
            <person name="Huang E."/>
            <person name="Gao Y."/>
            <person name="Liu J."/>
            <person name="Shao H."/>
            <person name="Ye R."/>
            <person name="Li L."/>
            <person name="Wei W."/>
            <person name="Wang X."/>
            <person name="Wang C."/>
            <person name="Yang T."/>
            <person name="Huo Q."/>
            <person name="Li W."/>
            <person name="Guo W."/>
            <person name="Chen H."/>
            <person name="Zhou L."/>
            <person name="Ni X."/>
            <person name="Tian J."/>
            <person name="Zhou Y."/>
            <person name="Sheng Y."/>
            <person name="Liu T."/>
            <person name="Pan Y."/>
            <person name="Xia L."/>
            <person name="Li J."/>
            <person name="Zhao F."/>
            <person name="Cao W."/>
        </authorList>
    </citation>
    <scope>NUCLEOTIDE SEQUENCE</scope>
    <source>
        <strain evidence="1">Dsil-2018</strain>
    </source>
</reference>
<gene>
    <name evidence="1" type="ORF">HPB49_024514</name>
</gene>
<organism evidence="1 2">
    <name type="scientific">Dermacentor silvarum</name>
    <name type="common">Tick</name>
    <dbReference type="NCBI Taxonomy" id="543639"/>
    <lineage>
        <taxon>Eukaryota</taxon>
        <taxon>Metazoa</taxon>
        <taxon>Ecdysozoa</taxon>
        <taxon>Arthropoda</taxon>
        <taxon>Chelicerata</taxon>
        <taxon>Arachnida</taxon>
        <taxon>Acari</taxon>
        <taxon>Parasitiformes</taxon>
        <taxon>Ixodida</taxon>
        <taxon>Ixodoidea</taxon>
        <taxon>Ixodidae</taxon>
        <taxon>Rhipicephalinae</taxon>
        <taxon>Dermacentor</taxon>
    </lineage>
</organism>
<sequence>MGSPFRLEDKEIKGARSEAAVYCPPAYTSPRKSWLSTRLYGDACFPFVSLCQPWLFNPSMDDGGVSLSGVPYNDALRADRTTMITDALRKRVMIMDGAMGTMIQQFGLDEAAYRGSEFADHERPLQGNNDLLNLTKPDVVMEIHKAYRLNVEGARLARQACRQIEAQTGLPRFVCGALGPTNRTLSISPYVDRPDERNVSFDELSAAYKEQVCGLVDGGVDVLLVETVFDTANGKISGTIVDKSGRNLSGQTCEAFVLSVSHVKPLCVGLNCALGAKEMRPYLKNMSVFTEAYVICYPNAGLPNEFGEYDETPEHMADSIKEFVESGLVNVVGGCCGTTPEHVRAIANAVRGLRPRTPPVGVRGRCLSLSGLEAVVITSETLFVNIGERCNIAGSRRFAELIRQDKYQDALQVAKEQVEMGAQVLDINVDDGMIDGVKAMTKFLNLIASEPAVAKVSDDADAVFISDMTTYSIRLKCIQGKGIVNSISLKEGKDEFLKQALAIKKFGAAVVVMAFDEVGQATDENRKVEICTRSYEILVQDAGFEASDVIFDPNILTVATGMSEHANYAVDYINATRRIKATLPGARVSGGVSNLSFAFRGHDRIREAMHSVFLLHAIEAGMDMGIVNAGCLPVYDSIEPQLLELCEAVVMNTDPDATEKLLEYSKGLSKEGNRKEAEDSWRNASVEERLKTALIKGLDSHIEEDVEEARNRKDTYPLTLNIIEGPLMTGMSIVGDLFGEGKMFLPQVIKSARVMKKAVAYLVPFMEREKEEARKLLGSSLTNEVSHSGVVVLATVRGDVHDIGKNIVAVVLGCNNFRVIDLGVMVPCEKILDVVREENADILGLSGLITPSLNEMIHVATEMERQKLAIPLLIGGATTSKRHTAVKIAPRYRQPVIYVPDASKSVVVCTSLLDAKRRKTLVEDIDEEYEEIREDYMDSQRERKYVSLEYARQNRLRLNWNTDFIPIKPQFLGTKIFHDVDVEELVPYIDWKPFFDVWQLKGKYPNQRYPKIFEDDDVGEEAKRLFDEANQMLAEIVERKMLQVRGVVGFYSANGVDDDIVLYADDGFPRRQSVGTLFGLRQQAAKGKPSPFYCLSDFVAPLESDVQDYVGLFAVSAGFGCEEACSSFRKNHDDFKVIMIEALADRLAEGIRPAPGYPCQPDHSEKLTLWRLMNVREAVGIELTDTLAMRPAASVCGIYLAHPQAVYFAVGRVTSEQVEDYARRKGTTFEEIRKWLGPILDTD</sequence>
<evidence type="ECO:0000313" key="2">
    <source>
        <dbReference type="Proteomes" id="UP000821865"/>
    </source>
</evidence>
<evidence type="ECO:0000313" key="1">
    <source>
        <dbReference type="EMBL" id="KAH7942473.1"/>
    </source>
</evidence>
<name>A0ACB8CI99_DERSI</name>
<dbReference type="Proteomes" id="UP000821865">
    <property type="component" value="Chromosome 7"/>
</dbReference>
<accession>A0ACB8CI99</accession>
<dbReference type="EMBL" id="CM023476">
    <property type="protein sequence ID" value="KAH7942473.1"/>
    <property type="molecule type" value="Genomic_DNA"/>
</dbReference>
<proteinExistence type="predicted"/>
<protein>
    <submittedName>
        <fullName evidence="1">Uncharacterized protein</fullName>
    </submittedName>
</protein>
<keyword evidence="2" id="KW-1185">Reference proteome</keyword>